<evidence type="ECO:0000256" key="2">
    <source>
        <dbReference type="ARBA" id="ARBA00022475"/>
    </source>
</evidence>
<dbReference type="CDD" id="cd00130">
    <property type="entry name" value="PAS"/>
    <property type="match status" value="1"/>
</dbReference>
<dbReference type="Gene3D" id="1.10.287.950">
    <property type="entry name" value="Methyl-accepting chemotaxis protein"/>
    <property type="match status" value="1"/>
</dbReference>
<dbReference type="PANTHER" id="PTHR43531">
    <property type="entry name" value="PROTEIN ICFG"/>
    <property type="match status" value="1"/>
</dbReference>
<dbReference type="InterPro" id="IPR051310">
    <property type="entry name" value="MCP_chemotaxis"/>
</dbReference>
<dbReference type="SMART" id="SM00304">
    <property type="entry name" value="HAMP"/>
    <property type="match status" value="3"/>
</dbReference>
<dbReference type="AlphaFoldDB" id="A0A1Y0I6G1"/>
<keyword evidence="5" id="KW-0997">Cell inner membrane</keyword>
<evidence type="ECO:0000313" key="19">
    <source>
        <dbReference type="Proteomes" id="UP000196027"/>
    </source>
</evidence>
<dbReference type="InterPro" id="IPR013655">
    <property type="entry name" value="PAS_fold_3"/>
</dbReference>
<keyword evidence="7 14" id="KW-1133">Transmembrane helix</keyword>
<evidence type="ECO:0000313" key="18">
    <source>
        <dbReference type="EMBL" id="ARU55125.1"/>
    </source>
</evidence>
<dbReference type="InterPro" id="IPR003660">
    <property type="entry name" value="HAMP_dom"/>
</dbReference>
<keyword evidence="8 14" id="KW-0472">Membrane</keyword>
<evidence type="ECO:0000256" key="9">
    <source>
        <dbReference type="ARBA" id="ARBA00023224"/>
    </source>
</evidence>
<dbReference type="GO" id="GO:0004888">
    <property type="term" value="F:transmembrane signaling receptor activity"/>
    <property type="evidence" value="ECO:0007669"/>
    <property type="project" value="TreeGrafter"/>
</dbReference>
<dbReference type="GO" id="GO:0052131">
    <property type="term" value="P:positive aerotaxis"/>
    <property type="evidence" value="ECO:0007669"/>
    <property type="project" value="UniProtKB-ARBA"/>
</dbReference>
<dbReference type="InterPro" id="IPR000014">
    <property type="entry name" value="PAS"/>
</dbReference>
<comment type="subcellular location">
    <subcellularLocation>
        <location evidence="1">Cell inner membrane</location>
        <topology evidence="1">Multi-pass membrane protein</topology>
    </subcellularLocation>
</comment>
<feature type="compositionally biased region" description="Polar residues" evidence="13">
    <location>
        <begin position="905"/>
        <end position="916"/>
    </location>
</feature>
<dbReference type="PROSITE" id="PS50111">
    <property type="entry name" value="CHEMOTAXIS_TRANSDUC_2"/>
    <property type="match status" value="1"/>
</dbReference>
<feature type="region of interest" description="Disordered" evidence="13">
    <location>
        <begin position="1151"/>
        <end position="1213"/>
    </location>
</feature>
<evidence type="ECO:0000259" key="16">
    <source>
        <dbReference type="PROSITE" id="PS50112"/>
    </source>
</evidence>
<dbReference type="CDD" id="cd11386">
    <property type="entry name" value="MCP_signal"/>
    <property type="match status" value="1"/>
</dbReference>
<dbReference type="InterPro" id="IPR004089">
    <property type="entry name" value="MCPsignal_dom"/>
</dbReference>
<keyword evidence="12" id="KW-0175">Coiled coil</keyword>
<reference evidence="18 19" key="1">
    <citation type="submission" date="2017-05" db="EMBL/GenBank/DDBJ databases">
        <title>Genomic insights into alkan degradation activity of Oleiphilus messinensis.</title>
        <authorList>
            <person name="Kozyavkin S.A."/>
            <person name="Slesarev A.I."/>
            <person name="Golyshin P.N."/>
            <person name="Korzhenkov A."/>
            <person name="Golyshina O.N."/>
            <person name="Toshchakov S.V."/>
        </authorList>
    </citation>
    <scope>NUCLEOTIDE SEQUENCE [LARGE SCALE GENOMIC DNA]</scope>
    <source>
        <strain evidence="18 19">ME102</strain>
    </source>
</reference>
<keyword evidence="9 11" id="KW-0807">Transducer</keyword>
<evidence type="ECO:0000259" key="17">
    <source>
        <dbReference type="PROSITE" id="PS50885"/>
    </source>
</evidence>
<evidence type="ECO:0000256" key="14">
    <source>
        <dbReference type="SAM" id="Phobius"/>
    </source>
</evidence>
<evidence type="ECO:0000259" key="15">
    <source>
        <dbReference type="PROSITE" id="PS50111"/>
    </source>
</evidence>
<evidence type="ECO:0000256" key="11">
    <source>
        <dbReference type="PROSITE-ProRule" id="PRU00284"/>
    </source>
</evidence>
<dbReference type="KEGG" id="ome:OLMES_1039"/>
<dbReference type="Proteomes" id="UP000196027">
    <property type="component" value="Chromosome"/>
</dbReference>
<dbReference type="EMBL" id="CP021425">
    <property type="protein sequence ID" value="ARU55125.1"/>
    <property type="molecule type" value="Genomic_DNA"/>
</dbReference>
<dbReference type="GO" id="GO:0007165">
    <property type="term" value="P:signal transduction"/>
    <property type="evidence" value="ECO:0007669"/>
    <property type="project" value="UniProtKB-KW"/>
</dbReference>
<feature type="compositionally biased region" description="Low complexity" evidence="13">
    <location>
        <begin position="1187"/>
        <end position="1197"/>
    </location>
</feature>
<dbReference type="SMART" id="SM00283">
    <property type="entry name" value="MA"/>
    <property type="match status" value="1"/>
</dbReference>
<dbReference type="Pfam" id="PF08447">
    <property type="entry name" value="PAS_3"/>
    <property type="match status" value="1"/>
</dbReference>
<evidence type="ECO:0000256" key="4">
    <source>
        <dbReference type="ARBA" id="ARBA00022500"/>
    </source>
</evidence>
<keyword evidence="4" id="KW-0145">Chemotaxis</keyword>
<feature type="coiled-coil region" evidence="12">
    <location>
        <begin position="1097"/>
        <end position="1124"/>
    </location>
</feature>
<feature type="domain" description="PAS" evidence="16">
    <location>
        <begin position="25"/>
        <end position="76"/>
    </location>
</feature>
<evidence type="ECO:0000256" key="10">
    <source>
        <dbReference type="ARBA" id="ARBA00029447"/>
    </source>
</evidence>
<dbReference type="RefSeq" id="WP_087460263.1">
    <property type="nucleotide sequence ID" value="NZ_CP021425.1"/>
</dbReference>
<dbReference type="FunFam" id="3.30.450.20:FF:000046">
    <property type="entry name" value="Aerotaxis sensor receptor"/>
    <property type="match status" value="1"/>
</dbReference>
<dbReference type="Gene3D" id="6.10.340.10">
    <property type="match status" value="1"/>
</dbReference>
<dbReference type="FunFam" id="1.10.287.950:FF:000001">
    <property type="entry name" value="Methyl-accepting chemotaxis sensory transducer"/>
    <property type="match status" value="1"/>
</dbReference>
<evidence type="ECO:0000256" key="13">
    <source>
        <dbReference type="SAM" id="MobiDB-lite"/>
    </source>
</evidence>
<evidence type="ECO:0000256" key="8">
    <source>
        <dbReference type="ARBA" id="ARBA00023136"/>
    </source>
</evidence>
<feature type="domain" description="Methyl-accepting transducer" evidence="15">
    <location>
        <begin position="897"/>
        <end position="1126"/>
    </location>
</feature>
<dbReference type="NCBIfam" id="TIGR00229">
    <property type="entry name" value="sensory_box"/>
    <property type="match status" value="1"/>
</dbReference>
<keyword evidence="6 14" id="KW-0812">Transmembrane</keyword>
<dbReference type="SUPFAM" id="SSF55785">
    <property type="entry name" value="PYP-like sensor domain (PAS domain)"/>
    <property type="match status" value="1"/>
</dbReference>
<feature type="domain" description="HAMP" evidence="17">
    <location>
        <begin position="487"/>
        <end position="539"/>
    </location>
</feature>
<feature type="transmembrane region" description="Helical" evidence="14">
    <location>
        <begin position="464"/>
        <end position="486"/>
    </location>
</feature>
<keyword evidence="2" id="KW-1003">Cell membrane</keyword>
<dbReference type="PROSITE" id="PS50112">
    <property type="entry name" value="PAS"/>
    <property type="match status" value="1"/>
</dbReference>
<dbReference type="GO" id="GO:0005886">
    <property type="term" value="C:plasma membrane"/>
    <property type="evidence" value="ECO:0007669"/>
    <property type="project" value="UniProtKB-SubCell"/>
</dbReference>
<feature type="domain" description="HAMP" evidence="17">
    <location>
        <begin position="846"/>
        <end position="892"/>
    </location>
</feature>
<evidence type="ECO:0000256" key="12">
    <source>
        <dbReference type="SAM" id="Coils"/>
    </source>
</evidence>
<dbReference type="FunFam" id="3.30.450.20:FF:000075">
    <property type="entry name" value="Methyl-accepting chemotaxis protein"/>
    <property type="match status" value="2"/>
</dbReference>
<dbReference type="PANTHER" id="PTHR43531:SF14">
    <property type="entry name" value="METHYL-ACCEPTING CHEMOTAXIS PROTEIN I-RELATED"/>
    <property type="match status" value="1"/>
</dbReference>
<keyword evidence="19" id="KW-1185">Reference proteome</keyword>
<keyword evidence="3" id="KW-0488">Methylation</keyword>
<name>A0A1Y0I6G1_9GAMM</name>
<dbReference type="SUPFAM" id="SSF58104">
    <property type="entry name" value="Methyl-accepting chemotaxis protein (MCP) signaling domain"/>
    <property type="match status" value="1"/>
</dbReference>
<feature type="region of interest" description="Disordered" evidence="13">
    <location>
        <begin position="905"/>
        <end position="964"/>
    </location>
</feature>
<dbReference type="Pfam" id="PF00015">
    <property type="entry name" value="MCPsignal"/>
    <property type="match status" value="1"/>
</dbReference>
<evidence type="ECO:0000256" key="3">
    <source>
        <dbReference type="ARBA" id="ARBA00022481"/>
    </source>
</evidence>
<dbReference type="Gene3D" id="3.30.450.20">
    <property type="entry name" value="PAS domain"/>
    <property type="match status" value="3"/>
</dbReference>
<gene>
    <name evidence="18" type="ORF">OLMES_1039</name>
</gene>
<feature type="compositionally biased region" description="Low complexity" evidence="13">
    <location>
        <begin position="923"/>
        <end position="939"/>
    </location>
</feature>
<dbReference type="Pfam" id="PF00672">
    <property type="entry name" value="HAMP"/>
    <property type="match status" value="1"/>
</dbReference>
<sequence length="1213" mass="133112">MKVNMPVTDVEVHFQEGQTLVSKTDLKGILTYVNQEFIDISGFTEQELIGKNHNLVRHPDMPPEAFQDLWSTIKAGKPWVQLVKNRCKNGDYYWVKANVTPIWQAGKVVEYMSVRSKPSREEIAAAEAAHQQIKNGKLSLLNGNPTPSGLAGKTAFLNNISVKNQFVVMGVLFLFLALLVGIQLNILKGNLDFTEKQVLGTEYLETVTPLLRSIPEHRGLVHGYLNGETAFKSRIDRLQDDVSAAFKKIDSVDTKLGAALGTTAQLNSIQRDWRSLSSNALNLTAADSFARHSKLINNIQELMLTAGSHSNLLLDPEADSYYNMDLVLNKIPAMTDYIGKLRGQGTGILAENQLTEASREQLIENATGLTISLTAFLYTLEAAESASAEVKEALSAPGSQLKKSIARLTSEIQKLRKGDLSTDPQQYFRTGSEAIDTAFQLHETSNALLTKLIEERVVLQETRFYAIAALTTLSVIIVFIIGFRVIRRILYTLNQTLSNLTAISNSDFSQAIDMVGNDELAELSRGITSMRIKTGFDVEDGAKRAAEATRIRQALDVCKTNVMMADNDLNIIYMNNSIVEMLDAAEQDIQKDLPQFNTKNLMGTNVDLFHKNPGHQRNMMAQLQEPYETQIIIGGRTFNLNATPVKDKHGNRLGTVVEWQDQTEELARLKEEKRAANENLRIKQALDSVSANVMMADADRQIIYMNDAVYDTLKSAESDLRKDLPNFDVERLMGHSIDQFHKNPEHQKHLLATLTDKYEASIVVGGRHMHLTVNPVMNDEGDRLGSVIEWDDRTAEVAIETEIDELVGAASRGDLSNRINMTGKTGFFENLGHGLNNLVASAESILSDVGKTFSALSSGDLTQSISTQYQGDFERIKNDANATIDKLTEIISKISESANTVNTASNEIAQGNSDLSQRTEEQASSLEETASSMEEMTSTVKQSSDSASEANRLASDATHKARQGGDVVKQAVEAMAEILKSSNRINDIIGVIDEIAFQTNLLALNAAVEAARAGEQGRGFAVVAGEVRNLSQRSAAAAKEIKDLIKDSVSKVQAGSILVNESGDTLTSIVQAVEKVAHMISEISNAAAEQTSGIEQINQAVAQMDEMTQQNAALVEEASAASEAMSEQANSMSRLVGFFKMGDLTETFGAASNAPYPSGNTHTEPPGFTDNVRTYSKPESAQEPHHNQQYNNQHTNNPGSKSSFADDDEWEEF</sequence>
<feature type="coiled-coil region" evidence="12">
    <location>
        <begin position="659"/>
        <end position="686"/>
    </location>
</feature>
<evidence type="ECO:0000256" key="5">
    <source>
        <dbReference type="ARBA" id="ARBA00022519"/>
    </source>
</evidence>
<dbReference type="Pfam" id="PF18947">
    <property type="entry name" value="HAMP_2"/>
    <property type="match status" value="1"/>
</dbReference>
<comment type="similarity">
    <text evidence="10">Belongs to the methyl-accepting chemotaxis (MCP) protein family.</text>
</comment>
<feature type="transmembrane region" description="Helical" evidence="14">
    <location>
        <begin position="166"/>
        <end position="187"/>
    </location>
</feature>
<feature type="compositionally biased region" description="Polar residues" evidence="13">
    <location>
        <begin position="940"/>
        <end position="949"/>
    </location>
</feature>
<dbReference type="SMART" id="SM00091">
    <property type="entry name" value="PAS"/>
    <property type="match status" value="3"/>
</dbReference>
<protein>
    <submittedName>
        <fullName evidence="18">Methyl-accepting chemotaxis sensory transducer with Pas/Pac sensor</fullName>
    </submittedName>
</protein>
<proteinExistence type="inferred from homology"/>
<organism evidence="18 19">
    <name type="scientific">Oleiphilus messinensis</name>
    <dbReference type="NCBI Taxonomy" id="141451"/>
    <lineage>
        <taxon>Bacteria</taxon>
        <taxon>Pseudomonadati</taxon>
        <taxon>Pseudomonadota</taxon>
        <taxon>Gammaproteobacteria</taxon>
        <taxon>Oceanospirillales</taxon>
        <taxon>Oleiphilaceae</taxon>
        <taxon>Oleiphilus</taxon>
    </lineage>
</organism>
<accession>A0A1Y0I6G1</accession>
<evidence type="ECO:0000256" key="1">
    <source>
        <dbReference type="ARBA" id="ARBA00004429"/>
    </source>
</evidence>
<dbReference type="InterPro" id="IPR035965">
    <property type="entry name" value="PAS-like_dom_sf"/>
</dbReference>
<dbReference type="Pfam" id="PF13188">
    <property type="entry name" value="PAS_8"/>
    <property type="match status" value="2"/>
</dbReference>
<evidence type="ECO:0000256" key="6">
    <source>
        <dbReference type="ARBA" id="ARBA00022692"/>
    </source>
</evidence>
<evidence type="ECO:0000256" key="7">
    <source>
        <dbReference type="ARBA" id="ARBA00022989"/>
    </source>
</evidence>
<dbReference type="PROSITE" id="PS50885">
    <property type="entry name" value="HAMP"/>
    <property type="match status" value="2"/>
</dbReference>